<dbReference type="PANTHER" id="PTHR13045:SF0">
    <property type="entry name" value="7-METHYLGUANOSINE PHOSPHATE-SPECIFIC 5'-NUCLEOTIDASE"/>
    <property type="match status" value="1"/>
</dbReference>
<keyword evidence="8" id="KW-0546">Nucleotide metabolism</keyword>
<dbReference type="GO" id="GO:0000166">
    <property type="term" value="F:nucleotide binding"/>
    <property type="evidence" value="ECO:0007669"/>
    <property type="project" value="UniProtKB-KW"/>
</dbReference>
<keyword evidence="5" id="KW-0547">Nucleotide-binding</keyword>
<protein>
    <recommendedName>
        <fullName evidence="3">5'-nucleotidase</fullName>
        <ecNumber evidence="3">3.1.3.5</ecNumber>
    </recommendedName>
</protein>
<keyword evidence="6" id="KW-0378">Hydrolase</keyword>
<dbReference type="SUPFAM" id="SSF56784">
    <property type="entry name" value="HAD-like"/>
    <property type="match status" value="1"/>
</dbReference>
<gene>
    <name evidence="9" type="ORF">OBRU01_05152</name>
</gene>
<evidence type="ECO:0000256" key="1">
    <source>
        <dbReference type="ARBA" id="ARBA00000815"/>
    </source>
</evidence>
<keyword evidence="7" id="KW-0460">Magnesium</keyword>
<comment type="similarity">
    <text evidence="2">Belongs to the pyrimidine 5'-nucleotidase family.</text>
</comment>
<accession>A0A0L7LM38</accession>
<dbReference type="InterPro" id="IPR006434">
    <property type="entry name" value="Pyrimidine_nucleotidase_eu"/>
</dbReference>
<feature type="non-terminal residue" evidence="9">
    <location>
        <position position="1"/>
    </location>
</feature>
<dbReference type="AlphaFoldDB" id="A0A0L7LM38"/>
<evidence type="ECO:0000313" key="9">
    <source>
        <dbReference type="EMBL" id="KOB76419.1"/>
    </source>
</evidence>
<comment type="catalytic activity">
    <reaction evidence="1">
        <text>a ribonucleoside 5'-phosphate + H2O = a ribonucleoside + phosphate</text>
        <dbReference type="Rhea" id="RHEA:12484"/>
        <dbReference type="ChEBI" id="CHEBI:15377"/>
        <dbReference type="ChEBI" id="CHEBI:18254"/>
        <dbReference type="ChEBI" id="CHEBI:43474"/>
        <dbReference type="ChEBI" id="CHEBI:58043"/>
        <dbReference type="EC" id="3.1.3.5"/>
    </reaction>
</comment>
<evidence type="ECO:0000256" key="8">
    <source>
        <dbReference type="ARBA" id="ARBA00023080"/>
    </source>
</evidence>
<evidence type="ECO:0000256" key="2">
    <source>
        <dbReference type="ARBA" id="ARBA00008389"/>
    </source>
</evidence>
<comment type="caution">
    <text evidence="9">The sequence shown here is derived from an EMBL/GenBank/DDBJ whole genome shotgun (WGS) entry which is preliminary data.</text>
</comment>
<dbReference type="EC" id="3.1.3.5" evidence="3"/>
<evidence type="ECO:0000256" key="4">
    <source>
        <dbReference type="ARBA" id="ARBA00022723"/>
    </source>
</evidence>
<dbReference type="EMBL" id="JTDY01000627">
    <property type="protein sequence ID" value="KOB76419.1"/>
    <property type="molecule type" value="Genomic_DNA"/>
</dbReference>
<name>A0A0L7LM38_OPEBR</name>
<proteinExistence type="inferred from homology"/>
<evidence type="ECO:0000256" key="3">
    <source>
        <dbReference type="ARBA" id="ARBA00012643"/>
    </source>
</evidence>
<dbReference type="Gene3D" id="3.40.50.1000">
    <property type="entry name" value="HAD superfamily/HAD-like"/>
    <property type="match status" value="1"/>
</dbReference>
<dbReference type="Proteomes" id="UP000037510">
    <property type="component" value="Unassembled WGS sequence"/>
</dbReference>
<dbReference type="InterPro" id="IPR023214">
    <property type="entry name" value="HAD_sf"/>
</dbReference>
<dbReference type="PANTHER" id="PTHR13045">
    <property type="entry name" value="5'-NUCLEOTIDASE"/>
    <property type="match status" value="1"/>
</dbReference>
<dbReference type="SFLD" id="SFLDS00003">
    <property type="entry name" value="Haloacid_Dehalogenase"/>
    <property type="match status" value="1"/>
</dbReference>
<feature type="non-terminal residue" evidence="9">
    <location>
        <position position="295"/>
    </location>
</feature>
<dbReference type="GO" id="GO:0008253">
    <property type="term" value="F:5'-nucleotidase activity"/>
    <property type="evidence" value="ECO:0007669"/>
    <property type="project" value="UniProtKB-EC"/>
</dbReference>
<dbReference type="GO" id="GO:0000287">
    <property type="term" value="F:magnesium ion binding"/>
    <property type="evidence" value="ECO:0007669"/>
    <property type="project" value="InterPro"/>
</dbReference>
<dbReference type="SFLD" id="SFLDG01128">
    <property type="entry name" value="C1.4:_5'-Nucleotidase_Like"/>
    <property type="match status" value="1"/>
</dbReference>
<dbReference type="GO" id="GO:0009117">
    <property type="term" value="P:nucleotide metabolic process"/>
    <property type="evidence" value="ECO:0007669"/>
    <property type="project" value="UniProtKB-KW"/>
</dbReference>
<dbReference type="STRING" id="104452.A0A0L7LM38"/>
<reference evidence="9 10" key="1">
    <citation type="journal article" date="2015" name="Genome Biol. Evol.">
        <title>The genome of winter moth (Operophtera brumata) provides a genomic perspective on sexual dimorphism and phenology.</title>
        <authorList>
            <person name="Derks M.F."/>
            <person name="Smit S."/>
            <person name="Salis L."/>
            <person name="Schijlen E."/>
            <person name="Bossers A."/>
            <person name="Mateman C."/>
            <person name="Pijl A.S."/>
            <person name="de Ridder D."/>
            <person name="Groenen M.A."/>
            <person name="Visser M.E."/>
            <person name="Megens H.J."/>
        </authorList>
    </citation>
    <scope>NUCLEOTIDE SEQUENCE [LARGE SCALE GENOMIC DNA]</scope>
    <source>
        <strain evidence="9">WM2013NL</strain>
        <tissue evidence="9">Head and thorax</tissue>
    </source>
</reference>
<dbReference type="FunFam" id="1.10.150.340:FF:000001">
    <property type="entry name" value="Cytosolic 5-nucleotidase 3-like"/>
    <property type="match status" value="1"/>
</dbReference>
<dbReference type="Gene3D" id="1.10.150.340">
    <property type="entry name" value="Pyrimidine 5'-nucleotidase (UMPH-1), N-terminal domain"/>
    <property type="match status" value="1"/>
</dbReference>
<organism evidence="9 10">
    <name type="scientific">Operophtera brumata</name>
    <name type="common">Winter moth</name>
    <name type="synonym">Phalaena brumata</name>
    <dbReference type="NCBI Taxonomy" id="104452"/>
    <lineage>
        <taxon>Eukaryota</taxon>
        <taxon>Metazoa</taxon>
        <taxon>Ecdysozoa</taxon>
        <taxon>Arthropoda</taxon>
        <taxon>Hexapoda</taxon>
        <taxon>Insecta</taxon>
        <taxon>Pterygota</taxon>
        <taxon>Neoptera</taxon>
        <taxon>Endopterygota</taxon>
        <taxon>Lepidoptera</taxon>
        <taxon>Glossata</taxon>
        <taxon>Ditrysia</taxon>
        <taxon>Geometroidea</taxon>
        <taxon>Geometridae</taxon>
        <taxon>Larentiinae</taxon>
        <taxon>Operophtera</taxon>
    </lineage>
</organism>
<keyword evidence="4" id="KW-0479">Metal-binding</keyword>
<evidence type="ECO:0000256" key="7">
    <source>
        <dbReference type="ARBA" id="ARBA00022842"/>
    </source>
</evidence>
<keyword evidence="10" id="KW-1185">Reference proteome</keyword>
<evidence type="ECO:0000256" key="6">
    <source>
        <dbReference type="ARBA" id="ARBA00022801"/>
    </source>
</evidence>
<dbReference type="GO" id="GO:0005737">
    <property type="term" value="C:cytoplasm"/>
    <property type="evidence" value="ECO:0007669"/>
    <property type="project" value="InterPro"/>
</dbReference>
<evidence type="ECO:0000313" key="10">
    <source>
        <dbReference type="Proteomes" id="UP000037510"/>
    </source>
</evidence>
<dbReference type="InterPro" id="IPR036412">
    <property type="entry name" value="HAD-like_sf"/>
</dbReference>
<evidence type="ECO:0000256" key="5">
    <source>
        <dbReference type="ARBA" id="ARBA00022741"/>
    </source>
</evidence>
<sequence length="295" mass="33732">LTNELQKLQEIPALRKNGTHIRNAEDLLRKINKIIVEGYNRLQIVTDFDNTLTADDGVDGKPVLNSFEMFRKCPSIPQSYKDEDYQLFIRYKPIENDPHMSIEEKSQHLVEWYRAAHNLMKGLKFPRQELRDIARNVTGSFRDGIHDLISWINNRKVPILVLSSGLGEAVVDTLEEANLSSPQMKVLSNFLEVDAEDIIMGMKGNPIHSLNKNEASIKGTEYYEKIKERSNVILMGDTIGDANMVDGMDNYDTVIKIGYLSTKRLTLLPEYICNFDIVSQNDQTMDVIRDLVNLL</sequence>
<dbReference type="Pfam" id="PF05822">
    <property type="entry name" value="UMPH-1"/>
    <property type="match status" value="1"/>
</dbReference>